<keyword evidence="2" id="KW-0548">Nucleotidyltransferase</keyword>
<evidence type="ECO:0000256" key="1">
    <source>
        <dbReference type="SAM" id="MobiDB-lite"/>
    </source>
</evidence>
<evidence type="ECO:0000313" key="3">
    <source>
        <dbReference type="Proteomes" id="UP001447188"/>
    </source>
</evidence>
<name>A0ABR3GFY6_9PEZI</name>
<feature type="region of interest" description="Disordered" evidence="1">
    <location>
        <begin position="1"/>
        <end position="37"/>
    </location>
</feature>
<protein>
    <submittedName>
        <fullName evidence="2">DNA-directed DNA polymerase epsilon, subunit B</fullName>
        <ecNumber evidence="2">2.7.7.7</ecNumber>
    </submittedName>
</protein>
<proteinExistence type="predicted"/>
<dbReference type="InterPro" id="IPR016266">
    <property type="entry name" value="POLE2"/>
</dbReference>
<gene>
    <name evidence="2" type="primary">DPB2_2</name>
    <name evidence="2" type="ORF">Q9L58_006207</name>
</gene>
<accession>A0ABR3GFY6</accession>
<dbReference type="Proteomes" id="UP001447188">
    <property type="component" value="Unassembled WGS sequence"/>
</dbReference>
<evidence type="ECO:0000313" key="2">
    <source>
        <dbReference type="EMBL" id="KAL0634847.1"/>
    </source>
</evidence>
<dbReference type="EMBL" id="JBBBZM010000083">
    <property type="protein sequence ID" value="KAL0634847.1"/>
    <property type="molecule type" value="Genomic_DNA"/>
</dbReference>
<keyword evidence="2" id="KW-0808">Transferase</keyword>
<dbReference type="PANTHER" id="PTHR12708">
    <property type="entry name" value="DNA POLYMERASE EPSILON SUBUNIT B"/>
    <property type="match status" value="1"/>
</dbReference>
<reference evidence="2 3" key="1">
    <citation type="submission" date="2024-02" db="EMBL/GenBank/DDBJ databases">
        <title>Discinaceae phylogenomics.</title>
        <authorList>
            <person name="Dirks A.C."/>
            <person name="James T.Y."/>
        </authorList>
    </citation>
    <scope>NUCLEOTIDE SEQUENCE [LARGE SCALE GENOMIC DNA]</scope>
    <source>
        <strain evidence="2 3">ACD0624</strain>
    </source>
</reference>
<dbReference type="PANTHER" id="PTHR12708:SF0">
    <property type="entry name" value="DNA POLYMERASE EPSILON SUBUNIT 2"/>
    <property type="match status" value="1"/>
</dbReference>
<sequence>MERKKLNAFFRPKPGTALPSSSAFPSSDPFEPLPPSSRAQAPRILAVEIQPNVLRPVAFRVFTKKHNLTLKSDALTLLCSFIGRRCGADWRNSGAGEKLLDEIARQWKRNEGASGILVDGGEGLKSVLRGLEVPGGGAAGGGDLLRREQSFDLGAGVPSSALYDGEIEAHMAGRMSTQDEEETLDGVDPKRFLKVVDAFTMPKWTYNVLNRGFEK</sequence>
<organism evidence="2 3">
    <name type="scientific">Discina gigas</name>
    <dbReference type="NCBI Taxonomy" id="1032678"/>
    <lineage>
        <taxon>Eukaryota</taxon>
        <taxon>Fungi</taxon>
        <taxon>Dikarya</taxon>
        <taxon>Ascomycota</taxon>
        <taxon>Pezizomycotina</taxon>
        <taxon>Pezizomycetes</taxon>
        <taxon>Pezizales</taxon>
        <taxon>Discinaceae</taxon>
        <taxon>Discina</taxon>
    </lineage>
</organism>
<dbReference type="GO" id="GO:0003887">
    <property type="term" value="F:DNA-directed DNA polymerase activity"/>
    <property type="evidence" value="ECO:0007669"/>
    <property type="project" value="UniProtKB-KW"/>
</dbReference>
<feature type="compositionally biased region" description="Low complexity" evidence="1">
    <location>
        <begin position="19"/>
        <end position="30"/>
    </location>
</feature>
<keyword evidence="3" id="KW-1185">Reference proteome</keyword>
<dbReference type="EC" id="2.7.7.7" evidence="2"/>
<keyword evidence="2" id="KW-0239">DNA-directed DNA polymerase</keyword>
<comment type="caution">
    <text evidence="2">The sequence shown here is derived from an EMBL/GenBank/DDBJ whole genome shotgun (WGS) entry which is preliminary data.</text>
</comment>